<sequence>MLREIVDLLYRDRVLGVLLVLEAPCHATNREDRKKIVFLKHECDFHQEGLFGINIIGLRPGFVNEDAPVNEVVVVPNTFGNELVKNNAQYSEGDAKKVCHMRIRKRQVNTLHLKDRRHLIEAGINIQEPTKPVPKGSSRIREESPIVPVQGPRIGSSGKESIPLDNKEEQVDYGHDDTDAYLTELDDVGDISDIDDEHDFRIVGEAMPTSFLVSGHFEPVIDFKGAYGVLVSVPAI</sequence>
<proteinExistence type="predicted"/>
<evidence type="ECO:0000313" key="1">
    <source>
        <dbReference type="EMBL" id="ONK78033.1"/>
    </source>
</evidence>
<protein>
    <submittedName>
        <fullName evidence="1">Uncharacterized protein</fullName>
    </submittedName>
</protein>
<reference evidence="2" key="1">
    <citation type="journal article" date="2017" name="Nat. Commun.">
        <title>The asparagus genome sheds light on the origin and evolution of a young Y chromosome.</title>
        <authorList>
            <person name="Harkess A."/>
            <person name="Zhou J."/>
            <person name="Xu C."/>
            <person name="Bowers J.E."/>
            <person name="Van der Hulst R."/>
            <person name="Ayyampalayam S."/>
            <person name="Mercati F."/>
            <person name="Riccardi P."/>
            <person name="McKain M.R."/>
            <person name="Kakrana A."/>
            <person name="Tang H."/>
            <person name="Ray J."/>
            <person name="Groenendijk J."/>
            <person name="Arikit S."/>
            <person name="Mathioni S.M."/>
            <person name="Nakano M."/>
            <person name="Shan H."/>
            <person name="Telgmann-Rauber A."/>
            <person name="Kanno A."/>
            <person name="Yue Z."/>
            <person name="Chen H."/>
            <person name="Li W."/>
            <person name="Chen Y."/>
            <person name="Xu X."/>
            <person name="Zhang Y."/>
            <person name="Luo S."/>
            <person name="Chen H."/>
            <person name="Gao J."/>
            <person name="Mao Z."/>
            <person name="Pires J.C."/>
            <person name="Luo M."/>
            <person name="Kudrna D."/>
            <person name="Wing R.A."/>
            <person name="Meyers B.C."/>
            <person name="Yi K."/>
            <person name="Kong H."/>
            <person name="Lavrijsen P."/>
            <person name="Sunseri F."/>
            <person name="Falavigna A."/>
            <person name="Ye Y."/>
            <person name="Leebens-Mack J.H."/>
            <person name="Chen G."/>
        </authorList>
    </citation>
    <scope>NUCLEOTIDE SEQUENCE [LARGE SCALE GENOMIC DNA]</scope>
    <source>
        <strain evidence="2">cv. DH0086</strain>
    </source>
</reference>
<evidence type="ECO:0000313" key="2">
    <source>
        <dbReference type="Proteomes" id="UP000243459"/>
    </source>
</evidence>
<dbReference type="AlphaFoldDB" id="A0A5P1FJY7"/>
<dbReference type="Gramene" id="ONK78033">
    <property type="protein sequence ID" value="ONK78033"/>
    <property type="gene ID" value="A4U43_C02F13490"/>
</dbReference>
<gene>
    <name evidence="1" type="ORF">A4U43_C02F13490</name>
</gene>
<name>A0A5P1FJY7_ASPOF</name>
<organism evidence="1 2">
    <name type="scientific">Asparagus officinalis</name>
    <name type="common">Garden asparagus</name>
    <dbReference type="NCBI Taxonomy" id="4686"/>
    <lineage>
        <taxon>Eukaryota</taxon>
        <taxon>Viridiplantae</taxon>
        <taxon>Streptophyta</taxon>
        <taxon>Embryophyta</taxon>
        <taxon>Tracheophyta</taxon>
        <taxon>Spermatophyta</taxon>
        <taxon>Magnoliopsida</taxon>
        <taxon>Liliopsida</taxon>
        <taxon>Asparagales</taxon>
        <taxon>Asparagaceae</taxon>
        <taxon>Asparagoideae</taxon>
        <taxon>Asparagus</taxon>
    </lineage>
</organism>
<dbReference type="Proteomes" id="UP000243459">
    <property type="component" value="Chromosome 2"/>
</dbReference>
<keyword evidence="2" id="KW-1185">Reference proteome</keyword>
<dbReference type="EMBL" id="CM007382">
    <property type="protein sequence ID" value="ONK78033.1"/>
    <property type="molecule type" value="Genomic_DNA"/>
</dbReference>
<accession>A0A5P1FJY7</accession>